<dbReference type="GO" id="GO:0006559">
    <property type="term" value="P:L-phenylalanine catabolic process"/>
    <property type="evidence" value="ECO:0007669"/>
    <property type="project" value="InterPro"/>
</dbReference>
<evidence type="ECO:0000256" key="6">
    <source>
        <dbReference type="ARBA" id="ARBA00023004"/>
    </source>
</evidence>
<dbReference type="PANTHER" id="PTHR11056">
    <property type="entry name" value="HOMOGENTISATE 1,2-DIOXYGENASE"/>
    <property type="match status" value="1"/>
</dbReference>
<dbReference type="InterPro" id="IPR046452">
    <property type="entry name" value="HgmA_N"/>
</dbReference>
<dbReference type="InterPro" id="IPR014710">
    <property type="entry name" value="RmlC-like_jellyroll"/>
</dbReference>
<evidence type="ECO:0000259" key="9">
    <source>
        <dbReference type="Pfam" id="PF04209"/>
    </source>
</evidence>
<feature type="domain" description="Homogentisate 1,2-dioxygenase C-terminal" evidence="9">
    <location>
        <begin position="264"/>
        <end position="374"/>
    </location>
</feature>
<dbReference type="GO" id="GO:0005737">
    <property type="term" value="C:cytoplasm"/>
    <property type="evidence" value="ECO:0007669"/>
    <property type="project" value="TreeGrafter"/>
</dbReference>
<feature type="binding site" evidence="8">
    <location>
        <position position="323"/>
    </location>
    <ligand>
        <name>homogentisate</name>
        <dbReference type="ChEBI" id="CHEBI:16169"/>
    </ligand>
</feature>
<comment type="cofactor">
    <cofactor evidence="1 8">
        <name>Fe cation</name>
        <dbReference type="ChEBI" id="CHEBI:24875"/>
    </cofactor>
</comment>
<comment type="similarity">
    <text evidence="2">Belongs to the homogentisate dioxygenase family.</text>
</comment>
<dbReference type="InterPro" id="IPR046451">
    <property type="entry name" value="HgmA_C"/>
</dbReference>
<evidence type="ECO:0000256" key="3">
    <source>
        <dbReference type="ARBA" id="ARBA00022723"/>
    </source>
</evidence>
<dbReference type="GO" id="GO:0004411">
    <property type="term" value="F:homogentisate 1,2-dioxygenase activity"/>
    <property type="evidence" value="ECO:0007669"/>
    <property type="project" value="InterPro"/>
</dbReference>
<dbReference type="SUPFAM" id="SSF51182">
    <property type="entry name" value="RmlC-like cupins"/>
    <property type="match status" value="1"/>
</dbReference>
<sequence length="376" mass="43346">MNGKWFNFYKKQGKVAKQAHIGFPKDSYEREMGKEGFFGPVTHFYHKHKHTGWTDFQGDNRPRAFDTNLFGSSQATPWDAHVLLKNNQVKIRMWTLDSSMKKLVRNADGDDLLFFHQGTADLYSDFGHMVVKEGDYLMLPKGTMWRLETTNSCEILMIESSNGHYQLPDKGLLGPNAIVDAAVYRTPEINAAFQQQYSDDDWTVQVKRLQKISTINYPFNPLDAIGWQGDLMPVALNWRDISPVMSHRFHVPPSAHTTFLGNRFVVCTFVPRLFETNPESLKVPFYHNNDDYDEVLFYHSGNFFSRDNIHPGMITLHPTGFTHGPHPKAMKNAFTQNNVMTEEVAVMIDTRDPLEVCDAAEQVEWPEYVNSWQEQK</sequence>
<dbReference type="AlphaFoldDB" id="A0A4R6XRU7"/>
<keyword evidence="5" id="KW-0560">Oxidoreductase</keyword>
<feature type="active site" description="Proton acceptor" evidence="7">
    <location>
        <position position="250"/>
    </location>
</feature>
<evidence type="ECO:0000256" key="1">
    <source>
        <dbReference type="ARBA" id="ARBA00001962"/>
    </source>
</evidence>
<feature type="domain" description="Homogentisate 1,2-dioxygenase N-terminal" evidence="10">
    <location>
        <begin position="85"/>
        <end position="234"/>
    </location>
</feature>
<dbReference type="Proteomes" id="UP000295724">
    <property type="component" value="Unassembled WGS sequence"/>
</dbReference>
<proteinExistence type="inferred from homology"/>
<protein>
    <submittedName>
        <fullName evidence="11">Homogentisate 1,2-dioxygenase</fullName>
    </submittedName>
</protein>
<keyword evidence="4 11" id="KW-0223">Dioxygenase</keyword>
<evidence type="ECO:0000256" key="8">
    <source>
        <dbReference type="PIRSR" id="PIRSR605708-2"/>
    </source>
</evidence>
<evidence type="ECO:0000256" key="5">
    <source>
        <dbReference type="ARBA" id="ARBA00023002"/>
    </source>
</evidence>
<dbReference type="EMBL" id="SNZB01000002">
    <property type="protein sequence ID" value="TDR22635.1"/>
    <property type="molecule type" value="Genomic_DNA"/>
</dbReference>
<evidence type="ECO:0000259" key="10">
    <source>
        <dbReference type="Pfam" id="PF20510"/>
    </source>
</evidence>
<feature type="binding site" evidence="8">
    <location>
        <position position="293"/>
    </location>
    <ligand>
        <name>Fe cation</name>
        <dbReference type="ChEBI" id="CHEBI:24875"/>
    </ligand>
</feature>
<comment type="caution">
    <text evidence="11">The sequence shown here is derived from an EMBL/GenBank/DDBJ whole genome shotgun (WGS) entry which is preliminary data.</text>
</comment>
<evidence type="ECO:0000256" key="4">
    <source>
        <dbReference type="ARBA" id="ARBA00022964"/>
    </source>
</evidence>
<keyword evidence="3 8" id="KW-0479">Metal-binding</keyword>
<name>A0A4R6XRU7_9GAMM</name>
<dbReference type="GO" id="GO:0046872">
    <property type="term" value="F:metal ion binding"/>
    <property type="evidence" value="ECO:0007669"/>
    <property type="project" value="UniProtKB-KW"/>
</dbReference>
<organism evidence="11 12">
    <name type="scientific">Marinicella litoralis</name>
    <dbReference type="NCBI Taxonomy" id="644220"/>
    <lineage>
        <taxon>Bacteria</taxon>
        <taxon>Pseudomonadati</taxon>
        <taxon>Pseudomonadota</taxon>
        <taxon>Gammaproteobacteria</taxon>
        <taxon>Lysobacterales</taxon>
        <taxon>Marinicellaceae</taxon>
        <taxon>Marinicella</taxon>
    </lineage>
</organism>
<dbReference type="InterPro" id="IPR011051">
    <property type="entry name" value="RmlC_Cupin_sf"/>
</dbReference>
<reference evidence="11 12" key="1">
    <citation type="submission" date="2019-03" db="EMBL/GenBank/DDBJ databases">
        <title>Genomic Encyclopedia of Type Strains, Phase IV (KMG-IV): sequencing the most valuable type-strain genomes for metagenomic binning, comparative biology and taxonomic classification.</title>
        <authorList>
            <person name="Goeker M."/>
        </authorList>
    </citation>
    <scope>NUCLEOTIDE SEQUENCE [LARGE SCALE GENOMIC DNA]</scope>
    <source>
        <strain evidence="11 12">DSM 25488</strain>
    </source>
</reference>
<evidence type="ECO:0000313" key="11">
    <source>
        <dbReference type="EMBL" id="TDR22635.1"/>
    </source>
</evidence>
<dbReference type="InterPro" id="IPR005708">
    <property type="entry name" value="Homogentis_dOase"/>
</dbReference>
<dbReference type="Pfam" id="PF20510">
    <property type="entry name" value="HgmA_N"/>
    <property type="match status" value="1"/>
</dbReference>
<dbReference type="RefSeq" id="WP_099019260.1">
    <property type="nucleotide sequence ID" value="NZ_NIHB01000002.1"/>
</dbReference>
<dbReference type="Gene3D" id="2.60.120.10">
    <property type="entry name" value="Jelly Rolls"/>
    <property type="match status" value="1"/>
</dbReference>
<dbReference type="PANTHER" id="PTHR11056:SF0">
    <property type="entry name" value="HOMOGENTISATE 1,2-DIOXYGENASE"/>
    <property type="match status" value="1"/>
</dbReference>
<evidence type="ECO:0000313" key="12">
    <source>
        <dbReference type="Proteomes" id="UP000295724"/>
    </source>
</evidence>
<keyword evidence="6 8" id="KW-0408">Iron</keyword>
<dbReference type="Pfam" id="PF04209">
    <property type="entry name" value="HgmA_C"/>
    <property type="match status" value="1"/>
</dbReference>
<accession>A0A4R6XRU7</accession>
<evidence type="ECO:0000256" key="7">
    <source>
        <dbReference type="PIRSR" id="PIRSR605708-1"/>
    </source>
</evidence>
<evidence type="ECO:0000256" key="2">
    <source>
        <dbReference type="ARBA" id="ARBA00007757"/>
    </source>
</evidence>
<feature type="binding site" evidence="8">
    <location>
        <position position="323"/>
    </location>
    <ligand>
        <name>Fe cation</name>
        <dbReference type="ChEBI" id="CHEBI:24875"/>
    </ligand>
</feature>
<keyword evidence="12" id="KW-1185">Reference proteome</keyword>
<dbReference type="GO" id="GO:0006570">
    <property type="term" value="P:tyrosine metabolic process"/>
    <property type="evidence" value="ECO:0007669"/>
    <property type="project" value="InterPro"/>
</dbReference>
<dbReference type="OrthoDB" id="9811253at2"/>
<feature type="binding site" evidence="8">
    <location>
        <position position="287"/>
    </location>
    <ligand>
        <name>Fe cation</name>
        <dbReference type="ChEBI" id="CHEBI:24875"/>
    </ligand>
</feature>
<gene>
    <name evidence="11" type="ORF">C8D91_1127</name>
</gene>